<evidence type="ECO:0000256" key="7">
    <source>
        <dbReference type="ARBA" id="ARBA00031721"/>
    </source>
</evidence>
<evidence type="ECO:0000256" key="4">
    <source>
        <dbReference type="ARBA" id="ARBA00023015"/>
    </source>
</evidence>
<keyword evidence="5" id="KW-0804">Transcription</keyword>
<evidence type="ECO:0000256" key="8">
    <source>
        <dbReference type="SAM" id="MobiDB-lite"/>
    </source>
</evidence>
<organism evidence="10 11">
    <name type="scientific">Clavelina lepadiformis</name>
    <name type="common">Light-bulb sea squirt</name>
    <name type="synonym">Ascidia lepadiformis</name>
    <dbReference type="NCBI Taxonomy" id="159417"/>
    <lineage>
        <taxon>Eukaryota</taxon>
        <taxon>Metazoa</taxon>
        <taxon>Chordata</taxon>
        <taxon>Tunicata</taxon>
        <taxon>Ascidiacea</taxon>
        <taxon>Aplousobranchia</taxon>
        <taxon>Clavelinidae</taxon>
        <taxon>Clavelina</taxon>
    </lineage>
</organism>
<dbReference type="InterPro" id="IPR006565">
    <property type="entry name" value="BTP"/>
</dbReference>
<dbReference type="Pfam" id="PF10406">
    <property type="entry name" value="TAF8_C"/>
    <property type="match status" value="1"/>
</dbReference>
<proteinExistence type="inferred from homology"/>
<dbReference type="CDD" id="cd22918">
    <property type="entry name" value="HFD_TAF8"/>
    <property type="match status" value="1"/>
</dbReference>
<accession>A0ABP0G2H2</accession>
<evidence type="ECO:0000256" key="3">
    <source>
        <dbReference type="ARBA" id="ARBA00017307"/>
    </source>
</evidence>
<evidence type="ECO:0000256" key="5">
    <source>
        <dbReference type="ARBA" id="ARBA00023163"/>
    </source>
</evidence>
<dbReference type="EMBL" id="CAWYQH010000101">
    <property type="protein sequence ID" value="CAK8686027.1"/>
    <property type="molecule type" value="Genomic_DNA"/>
</dbReference>
<evidence type="ECO:0000256" key="2">
    <source>
        <dbReference type="ARBA" id="ARBA00008767"/>
    </source>
</evidence>
<keyword evidence="6" id="KW-0539">Nucleus</keyword>
<dbReference type="CDD" id="cd08049">
    <property type="entry name" value="TAF8"/>
    <property type="match status" value="1"/>
</dbReference>
<evidence type="ECO:0000256" key="1">
    <source>
        <dbReference type="ARBA" id="ARBA00004123"/>
    </source>
</evidence>
<dbReference type="InterPro" id="IPR009072">
    <property type="entry name" value="Histone-fold"/>
</dbReference>
<dbReference type="InterPro" id="IPR037818">
    <property type="entry name" value="TAF8"/>
</dbReference>
<comment type="caution">
    <text evidence="10">The sequence shown here is derived from an EMBL/GenBank/DDBJ whole genome shotgun (WGS) entry which is preliminary data.</text>
</comment>
<evidence type="ECO:0000313" key="11">
    <source>
        <dbReference type="Proteomes" id="UP001642483"/>
    </source>
</evidence>
<comment type="subcellular location">
    <subcellularLocation>
        <location evidence="1">Nucleus</location>
    </subcellularLocation>
</comment>
<keyword evidence="11" id="KW-1185">Reference proteome</keyword>
<keyword evidence="4" id="KW-0805">Transcription regulation</keyword>
<feature type="domain" description="Bromodomain associated" evidence="9">
    <location>
        <begin position="9"/>
        <end position="85"/>
    </location>
</feature>
<dbReference type="Gene3D" id="1.10.20.10">
    <property type="entry name" value="Histone, subunit A"/>
    <property type="match status" value="1"/>
</dbReference>
<name>A0ABP0G2H2_CLALP</name>
<dbReference type="PANTHER" id="PTHR46469:SF1">
    <property type="entry name" value="TRANSCRIPTION INITIATION FACTOR TFIID SUBUNIT 8"/>
    <property type="match status" value="1"/>
</dbReference>
<protein>
    <recommendedName>
        <fullName evidence="3">Transcription initiation factor TFIID subunit 8</fullName>
    </recommendedName>
    <alternativeName>
        <fullName evidence="7">TBP-associated factor 8</fullName>
    </alternativeName>
</protein>
<feature type="region of interest" description="Disordered" evidence="8">
    <location>
        <begin position="220"/>
        <end position="298"/>
    </location>
</feature>
<feature type="compositionally biased region" description="Polar residues" evidence="8">
    <location>
        <begin position="253"/>
        <end position="282"/>
    </location>
</feature>
<dbReference type="Proteomes" id="UP001642483">
    <property type="component" value="Unassembled WGS sequence"/>
</dbReference>
<reference evidence="10 11" key="1">
    <citation type="submission" date="2024-02" db="EMBL/GenBank/DDBJ databases">
        <authorList>
            <person name="Daric V."/>
            <person name="Darras S."/>
        </authorList>
    </citation>
    <scope>NUCLEOTIDE SEQUENCE [LARGE SCALE GENOMIC DNA]</scope>
</reference>
<dbReference type="InterPro" id="IPR019473">
    <property type="entry name" value="TFIID_su8_C"/>
</dbReference>
<dbReference type="Pfam" id="PF07524">
    <property type="entry name" value="Bromo_TP"/>
    <property type="match status" value="1"/>
</dbReference>
<gene>
    <name evidence="10" type="ORF">CVLEPA_LOCUS17940</name>
</gene>
<evidence type="ECO:0000313" key="10">
    <source>
        <dbReference type="EMBL" id="CAK8686027.1"/>
    </source>
</evidence>
<evidence type="ECO:0000259" key="9">
    <source>
        <dbReference type="SMART" id="SM00576"/>
    </source>
</evidence>
<sequence>MAAETSSTADANHQSLTMAVAALCYEAGYESVEESVMETLMEMLQSYLTEIGRSTHAYCELGGRTLPTNLDVMSAIADLGFTPNNLIAYMHRTERINLGQLTKTNETLPAPVLQVGKSINFPNYVPSTFNYPHYPDPHAYIRTMTGQTPENDYVILRERTSSQKRDVERALTRFVAKTGRSLPLLPDDKNAFPLIAAEPSTHPYLSAILPSDLEMQKLMEASEEKNNERSEKDVGDAQSKQKQNKRQRPPNEHSGSNSVEGQTSDSNRVIVSNAGNPHSSVMHNPFLRPVKNPKSKRK</sequence>
<comment type="similarity">
    <text evidence="2">Belongs to the TAF8 family.</text>
</comment>
<feature type="compositionally biased region" description="Basic and acidic residues" evidence="8">
    <location>
        <begin position="220"/>
        <end position="235"/>
    </location>
</feature>
<dbReference type="SMART" id="SM00576">
    <property type="entry name" value="BTP"/>
    <property type="match status" value="1"/>
</dbReference>
<evidence type="ECO:0000256" key="6">
    <source>
        <dbReference type="ARBA" id="ARBA00023242"/>
    </source>
</evidence>
<dbReference type="PANTHER" id="PTHR46469">
    <property type="entry name" value="TRANSCRIPTION INITIATION FACTOR TFIID SUBUNIT 8"/>
    <property type="match status" value="1"/>
</dbReference>